<dbReference type="GO" id="GO:0098552">
    <property type="term" value="C:side of membrane"/>
    <property type="evidence" value="ECO:0007669"/>
    <property type="project" value="UniProtKB-KW"/>
</dbReference>
<evidence type="ECO:0000259" key="11">
    <source>
        <dbReference type="Pfam" id="PF13206"/>
    </source>
</evidence>
<dbReference type="InterPro" id="IPR019609">
    <property type="entry name" value="Variant_surf_glycoprt_trypan_C"/>
</dbReference>
<evidence type="ECO:0000256" key="3">
    <source>
        <dbReference type="ARBA" id="ARBA00022475"/>
    </source>
</evidence>
<dbReference type="InterPro" id="IPR025932">
    <property type="entry name" value="Trypano_VSG_B_N_dom"/>
</dbReference>
<dbReference type="EMBL" id="KX699077">
    <property type="protein sequence ID" value="APD73033.1"/>
    <property type="molecule type" value="Genomic_DNA"/>
</dbReference>
<feature type="chain" id="PRO_5012588323" evidence="9">
    <location>
        <begin position="21"/>
        <end position="513"/>
    </location>
</feature>
<dbReference type="AlphaFoldDB" id="A0A1J0R5E4"/>
<feature type="signal peptide" evidence="9">
    <location>
        <begin position="1"/>
        <end position="20"/>
    </location>
</feature>
<keyword evidence="5 9" id="KW-0732">Signal</keyword>
<evidence type="ECO:0000256" key="2">
    <source>
        <dbReference type="ARBA" id="ARBA00004609"/>
    </source>
</evidence>
<evidence type="ECO:0000256" key="5">
    <source>
        <dbReference type="ARBA" id="ARBA00022729"/>
    </source>
</evidence>
<comment type="subcellular location">
    <subcellularLocation>
        <location evidence="2">Cell membrane</location>
        <topology evidence="2">Lipid-anchor</topology>
        <topology evidence="2">GPI-anchor</topology>
    </subcellularLocation>
</comment>
<feature type="domain" description="Trypanosome variant surface glycoprotein B-type N-terminal" evidence="11">
    <location>
        <begin position="14"/>
        <end position="375"/>
    </location>
</feature>
<dbReference type="Pfam" id="PF10659">
    <property type="entry name" value="Trypan_glycop_C"/>
    <property type="match status" value="1"/>
</dbReference>
<feature type="domain" description="Trypanosome variant surface glycoprotein C-terminal" evidence="10">
    <location>
        <begin position="414"/>
        <end position="512"/>
    </location>
</feature>
<comment type="function">
    <text evidence="1">VSG forms a coat on the surface of the parasite. The trypanosome evades the immune response of the host by expressing a series of antigenically distinct VSGs from an estimated 1000 VSG genes.</text>
</comment>
<evidence type="ECO:0000256" key="9">
    <source>
        <dbReference type="SAM" id="SignalP"/>
    </source>
</evidence>
<organism evidence="12">
    <name type="scientific">Trypanosoma brucei</name>
    <dbReference type="NCBI Taxonomy" id="5691"/>
    <lineage>
        <taxon>Eukaryota</taxon>
        <taxon>Discoba</taxon>
        <taxon>Euglenozoa</taxon>
        <taxon>Kinetoplastea</taxon>
        <taxon>Metakinetoplastina</taxon>
        <taxon>Trypanosomatida</taxon>
        <taxon>Trypanosomatidae</taxon>
        <taxon>Trypanosoma</taxon>
    </lineage>
</organism>
<keyword evidence="6" id="KW-0472">Membrane</keyword>
<protein>
    <submittedName>
        <fullName evidence="12">Variant surface glycoprotein 1125.187</fullName>
    </submittedName>
</protein>
<reference evidence="12" key="1">
    <citation type="submission" date="2016-08" db="EMBL/GenBank/DDBJ databases">
        <title>VSG repertoire of Trypanosoma brucei EATRO 1125.</title>
        <authorList>
            <person name="Cross G.A."/>
        </authorList>
    </citation>
    <scope>NUCLEOTIDE SEQUENCE</scope>
    <source>
        <strain evidence="12">EATRO 1125</strain>
    </source>
</reference>
<dbReference type="VEuPathDB" id="TriTrypDB:Tb427_000259200"/>
<keyword evidence="7" id="KW-0325">Glycoprotein</keyword>
<sequence>MFKLLYLLLALTMCCTTKLGQSAGEALNGPEFNLFCHMDVMLKKEEIKDDDEPDLTEAAKAAETTIDTIFTLTANDTYYDNGPEPNAGTGGEDASQKQNRINQCLQTRSKFDNVAIADTGAKQKYRRVKHKDIPVATLKLLDVTHNRAGQIRDAIKKTTEELSTNADNIRAATRSALLGGARAGKGAFTDIPADAFTATYTAACVTLNGPGKSLASDMACLCGTGSSTATSTLSVCTAYTQGITYNTDYNTASNGVTIYKTLHSICEQTAEAQPLTPTTITTQLHAFTTLLGRYTLGSATDKGNFAYGKGQDGTTQCTGNQASEHSCVNYAAAFKQNTRTKIGQAIKWYGRLMEARKKLVERKQLLRKLTHQRTKLISLAESMHSLYETAANPPATQTGNTAPENPTLNTQIKCPKKNTTPAECPTTNCDYDDTTKECKPKPGTETTATGAGETSTGVDCNKQQTQQACEAENKDVKPGQKAVCGWIDFVDGTGKLPNPECRSSSFFVTKNLL</sequence>
<name>A0A1J0R5E4_9TRYP</name>
<evidence type="ECO:0000256" key="6">
    <source>
        <dbReference type="ARBA" id="ARBA00023136"/>
    </source>
</evidence>
<keyword evidence="8" id="KW-0449">Lipoprotein</keyword>
<evidence type="ECO:0000256" key="4">
    <source>
        <dbReference type="ARBA" id="ARBA00022622"/>
    </source>
</evidence>
<proteinExistence type="predicted"/>
<dbReference type="VEuPathDB" id="TriTrypDB:Tb427_000259100"/>
<evidence type="ECO:0000313" key="12">
    <source>
        <dbReference type="EMBL" id="APD73033.1"/>
    </source>
</evidence>
<evidence type="ECO:0000256" key="1">
    <source>
        <dbReference type="ARBA" id="ARBA00002523"/>
    </source>
</evidence>
<evidence type="ECO:0000256" key="7">
    <source>
        <dbReference type="ARBA" id="ARBA00023180"/>
    </source>
</evidence>
<accession>A0A1J0R5E4</accession>
<evidence type="ECO:0000256" key="8">
    <source>
        <dbReference type="ARBA" id="ARBA00023288"/>
    </source>
</evidence>
<keyword evidence="3" id="KW-1003">Cell membrane</keyword>
<dbReference type="Pfam" id="PF13206">
    <property type="entry name" value="VSG_B"/>
    <property type="match status" value="1"/>
</dbReference>
<evidence type="ECO:0000259" key="10">
    <source>
        <dbReference type="Pfam" id="PF10659"/>
    </source>
</evidence>
<keyword evidence="4" id="KW-0336">GPI-anchor</keyword>
<dbReference type="VEuPathDB" id="TriTrypDB:Tb08.27P2.240"/>
<dbReference type="GO" id="GO:0005886">
    <property type="term" value="C:plasma membrane"/>
    <property type="evidence" value="ECO:0007669"/>
    <property type="project" value="UniProtKB-SubCell"/>
</dbReference>